<proteinExistence type="predicted"/>
<dbReference type="AlphaFoldDB" id="A0A5M8NYZ5"/>
<organism evidence="2 3">
    <name type="scientific">Candidatus Ordinivivax streblomastigis</name>
    <dbReference type="NCBI Taxonomy" id="2540710"/>
    <lineage>
        <taxon>Bacteria</taxon>
        <taxon>Pseudomonadati</taxon>
        <taxon>Bacteroidota</taxon>
        <taxon>Bacteroidia</taxon>
        <taxon>Bacteroidales</taxon>
        <taxon>Candidatus Ordinivivax</taxon>
    </lineage>
</organism>
<reference evidence="2 3" key="1">
    <citation type="submission" date="2019-03" db="EMBL/GenBank/DDBJ databases">
        <title>Single cell metagenomics reveals metabolic interactions within the superorganism composed of flagellate Streblomastix strix and complex community of Bacteroidetes bacteria on its surface.</title>
        <authorList>
            <person name="Treitli S.C."/>
            <person name="Kolisko M."/>
            <person name="Husnik F."/>
            <person name="Keeling P."/>
            <person name="Hampl V."/>
        </authorList>
    </citation>
    <scope>NUCLEOTIDE SEQUENCE [LARGE SCALE GENOMIC DNA]</scope>
    <source>
        <strain evidence="2">St1</strain>
    </source>
</reference>
<keyword evidence="1" id="KW-0472">Membrane</keyword>
<evidence type="ECO:0000256" key="1">
    <source>
        <dbReference type="SAM" id="Phobius"/>
    </source>
</evidence>
<dbReference type="Proteomes" id="UP000324575">
    <property type="component" value="Unassembled WGS sequence"/>
</dbReference>
<accession>A0A5M8NYZ5</accession>
<evidence type="ECO:0000313" key="3">
    <source>
        <dbReference type="Proteomes" id="UP000324575"/>
    </source>
</evidence>
<name>A0A5M8NYZ5_9BACT</name>
<keyword evidence="1" id="KW-1133">Transmembrane helix</keyword>
<dbReference type="EMBL" id="SNRX01000020">
    <property type="protein sequence ID" value="KAA6301366.1"/>
    <property type="molecule type" value="Genomic_DNA"/>
</dbReference>
<feature type="transmembrane region" description="Helical" evidence="1">
    <location>
        <begin position="55"/>
        <end position="75"/>
    </location>
</feature>
<evidence type="ECO:0000313" key="2">
    <source>
        <dbReference type="EMBL" id="KAA6301366.1"/>
    </source>
</evidence>
<protein>
    <submittedName>
        <fullName evidence="2">Uncharacterized protein</fullName>
    </submittedName>
</protein>
<gene>
    <name evidence="2" type="ORF">EZS26_002455</name>
</gene>
<keyword evidence="1" id="KW-0812">Transmembrane</keyword>
<sequence>MPADYGRNQYSMKKQKKQFDSSTFWKKVRFKYKLYFLNENTLEEVFSFRLSLLSGFWAVLSFAILLIILTSLVIINTPIRNYLPGYIDSEIRQEMIENALKTDSLEQIIQVQSLYIENISGIITGNSPIVKITEPDTLAVPAKVEELKKSDALKKFMQKYEEEELNKKK</sequence>
<comment type="caution">
    <text evidence="2">The sequence shown here is derived from an EMBL/GenBank/DDBJ whole genome shotgun (WGS) entry which is preliminary data.</text>
</comment>